<dbReference type="Pfam" id="PF07963">
    <property type="entry name" value="N_methyl"/>
    <property type="match status" value="1"/>
</dbReference>
<gene>
    <name evidence="2" type="ORF">ENV67_07585</name>
</gene>
<dbReference type="AlphaFoldDB" id="A0A7C4Y666"/>
<comment type="caution">
    <text evidence="2">The sequence shown here is derived from an EMBL/GenBank/DDBJ whole genome shotgun (WGS) entry which is preliminary data.</text>
</comment>
<evidence type="ECO:0000256" key="1">
    <source>
        <dbReference type="SAM" id="Phobius"/>
    </source>
</evidence>
<protein>
    <submittedName>
        <fullName evidence="2">Prepilin-type N-terminal cleavage/methylation domain-containing protein</fullName>
    </submittedName>
</protein>
<keyword evidence="1" id="KW-0472">Membrane</keyword>
<dbReference type="InterPro" id="IPR012902">
    <property type="entry name" value="N_methyl_site"/>
</dbReference>
<dbReference type="Gene3D" id="3.30.700.10">
    <property type="entry name" value="Glycoprotein, Type 4 Pilin"/>
    <property type="match status" value="1"/>
</dbReference>
<proteinExistence type="predicted"/>
<dbReference type="SUPFAM" id="SSF54523">
    <property type="entry name" value="Pili subunits"/>
    <property type="match status" value="1"/>
</dbReference>
<keyword evidence="1" id="KW-1133">Transmembrane helix</keyword>
<keyword evidence="1" id="KW-0812">Transmembrane</keyword>
<organism evidence="2">
    <name type="scientific">candidate division WOR-3 bacterium</name>
    <dbReference type="NCBI Taxonomy" id="2052148"/>
    <lineage>
        <taxon>Bacteria</taxon>
        <taxon>Bacteria division WOR-3</taxon>
    </lineage>
</organism>
<name>A0A7C4Y666_UNCW3</name>
<dbReference type="EMBL" id="DTHG01000093">
    <property type="protein sequence ID" value="HGW92382.1"/>
    <property type="molecule type" value="Genomic_DNA"/>
</dbReference>
<accession>A0A7C4Y666</accession>
<feature type="transmembrane region" description="Helical" evidence="1">
    <location>
        <begin position="6"/>
        <end position="26"/>
    </location>
</feature>
<dbReference type="InterPro" id="IPR045584">
    <property type="entry name" value="Pilin-like"/>
</dbReference>
<reference evidence="2" key="1">
    <citation type="journal article" date="2020" name="mSystems">
        <title>Genome- and Community-Level Interaction Insights into Carbon Utilization and Element Cycling Functions of Hydrothermarchaeota in Hydrothermal Sediment.</title>
        <authorList>
            <person name="Zhou Z."/>
            <person name="Liu Y."/>
            <person name="Xu W."/>
            <person name="Pan J."/>
            <person name="Luo Z.H."/>
            <person name="Li M."/>
        </authorList>
    </citation>
    <scope>NUCLEOTIDE SEQUENCE [LARGE SCALE GENOMIC DNA]</scope>
    <source>
        <strain evidence="2">SpSt-780</strain>
    </source>
</reference>
<evidence type="ECO:0000313" key="2">
    <source>
        <dbReference type="EMBL" id="HGW92382.1"/>
    </source>
</evidence>
<sequence>MDKKGFSLTELVVVIAVIGIIAGFAIPSTITLGRRFVDQEANNVVADLKDLREFAIEKGAEVIITRTGDNSFQAFIDYPGSNQDLVINYTYRRIVFAPLSRVDPLPDETGSPEPDGFTFPNNEIHILRYGSLVNPGAIFMRDKGGKQGFAISILQSGRIKLWKWAGGWR</sequence>
<dbReference type="NCBIfam" id="TIGR02532">
    <property type="entry name" value="IV_pilin_GFxxxE"/>
    <property type="match status" value="1"/>
</dbReference>